<feature type="domain" description="Minor capsid protein P11 C-terminal conserved region" evidence="1">
    <location>
        <begin position="65"/>
        <end position="146"/>
    </location>
</feature>
<dbReference type="Pfam" id="PF23983">
    <property type="entry name" value="P11_C"/>
    <property type="match status" value="1"/>
</dbReference>
<protein>
    <recommendedName>
        <fullName evidence="1">Minor capsid protein P11 C-terminal conserved region domain-containing protein</fullName>
    </recommendedName>
</protein>
<proteinExistence type="predicted"/>
<organism evidence="2">
    <name type="scientific">Bathycoccus sp. RCC716 virus 1</name>
    <dbReference type="NCBI Taxonomy" id="2530038"/>
    <lineage>
        <taxon>Viruses</taxon>
        <taxon>Varidnaviria</taxon>
        <taxon>Bamfordvirae</taxon>
        <taxon>Nucleocytoviricota</taxon>
        <taxon>Megaviricetes</taxon>
        <taxon>Algavirales</taxon>
        <taxon>Phycodnaviridae</taxon>
        <taxon>Prasinovirus</taxon>
    </lineage>
</organism>
<name>A0A7S6SXC9_9PHYC</name>
<reference evidence="2" key="1">
    <citation type="submission" date="2019-02" db="EMBL/GenBank/DDBJ databases">
        <authorList>
            <person name="Bachy C."/>
            <person name="Yung C.-M."/>
            <person name="Roux S."/>
            <person name="Sullivan M.B."/>
            <person name="Worden A.Z."/>
        </authorList>
    </citation>
    <scope>NUCLEOTIDE SEQUENCE</scope>
    <source>
        <strain evidence="2">BII-V1</strain>
    </source>
</reference>
<dbReference type="EMBL" id="MK522034">
    <property type="protein sequence ID" value="QOR60168.1"/>
    <property type="molecule type" value="Genomic_DNA"/>
</dbReference>
<dbReference type="InterPro" id="IPR055730">
    <property type="entry name" value="P11_C"/>
</dbReference>
<evidence type="ECO:0000313" key="2">
    <source>
        <dbReference type="EMBL" id="QOR60168.1"/>
    </source>
</evidence>
<evidence type="ECO:0000259" key="1">
    <source>
        <dbReference type="Pfam" id="PF23983"/>
    </source>
</evidence>
<sequence length="146" mass="15719">MNKVSPRQVLIALAIAVVIYLMFANNTKSMYSVEETMYAPSGVEGAAVGPSEPGTACEMKAGTGLASSLLPREVASQEDFGEFAPEDILEGQNFLEPRAQIGFPETVSGALRNANQQVRADPPNSKEPFVWNNSTIAPDTMRRPLC</sequence>
<accession>A0A7S6SXC9</accession>